<gene>
    <name evidence="13" type="ORF">FSP39_012452</name>
</gene>
<dbReference type="PANTHER" id="PTHR43016">
    <property type="entry name" value="PRESEQUENCE PROTEASE"/>
    <property type="match status" value="1"/>
</dbReference>
<dbReference type="GO" id="GO:0005759">
    <property type="term" value="C:mitochondrial matrix"/>
    <property type="evidence" value="ECO:0007669"/>
    <property type="project" value="TreeGrafter"/>
</dbReference>
<dbReference type="FunFam" id="3.30.830.10:FF:000009">
    <property type="entry name" value="Presequence protease, mitochondrial"/>
    <property type="match status" value="1"/>
</dbReference>
<dbReference type="PANTHER" id="PTHR43016:SF13">
    <property type="entry name" value="PRESEQUENCE PROTEASE, MITOCHONDRIAL"/>
    <property type="match status" value="1"/>
</dbReference>
<evidence type="ECO:0000256" key="7">
    <source>
        <dbReference type="ARBA" id="ARBA00022801"/>
    </source>
</evidence>
<dbReference type="Pfam" id="PF00675">
    <property type="entry name" value="Peptidase_M16"/>
    <property type="match status" value="1"/>
</dbReference>
<keyword evidence="14" id="KW-1185">Reference proteome</keyword>
<keyword evidence="11" id="KW-0496">Mitochondrion</keyword>
<organism evidence="13 14">
    <name type="scientific">Pinctada imbricata</name>
    <name type="common">Atlantic pearl-oyster</name>
    <name type="synonym">Pinctada martensii</name>
    <dbReference type="NCBI Taxonomy" id="66713"/>
    <lineage>
        <taxon>Eukaryota</taxon>
        <taxon>Metazoa</taxon>
        <taxon>Spiralia</taxon>
        <taxon>Lophotrochozoa</taxon>
        <taxon>Mollusca</taxon>
        <taxon>Bivalvia</taxon>
        <taxon>Autobranchia</taxon>
        <taxon>Pteriomorphia</taxon>
        <taxon>Pterioida</taxon>
        <taxon>Pterioidea</taxon>
        <taxon>Pteriidae</taxon>
        <taxon>Pinctada</taxon>
    </lineage>
</organism>
<name>A0AA89C1H6_PINIB</name>
<dbReference type="InterPro" id="IPR055130">
    <property type="entry name" value="PreP_C"/>
</dbReference>
<dbReference type="GO" id="GO:0004222">
    <property type="term" value="F:metalloendopeptidase activity"/>
    <property type="evidence" value="ECO:0007669"/>
    <property type="project" value="TreeGrafter"/>
</dbReference>
<evidence type="ECO:0000256" key="1">
    <source>
        <dbReference type="ARBA" id="ARBA00001947"/>
    </source>
</evidence>
<sequence length="1022" mass="115878">MMENDSKCYLELNRNRNRRTFGQTDEETDKRFQTCILRNLGTAAASVQEPIRNLQTGDKLHGYTVQKTVEVPELLLTAVTLEHDKTGAQHLHVARDDSNNTFGVLFRTTPMDDTGVPHILEHTTLCGSRKFPVRDPFFKMLNRSLATFMNAMTASDWTVYPFSTQNKQDYRNLMSVYLDAVFYPQLRELDFKQEGWRLENENPDDKTSPLIFKGVVYNEMKGVFSNAQDIYRQAAQNKLLPSHTYGVVSGGDPKAITDLTWDHLKNFHATHYHPSNAKFMTYGNFPLEEHLQFIDDNYLSSFDRISVNTSVPNETRWNQSVSSHISCMSDPMAPDPAKQTTISASYLLSDITDTFESFVLSILCTLLTDGENSPFYQSLIVPNIGSDYSPVLGYDGYSKEATFSVGLQGIHPDDVSKVEQIISDTFDQVIKEGFEQKRIDALLHSIELSLKHQTSNFGLGLLLNMSSVWNHDGDILRSLEVNKLVTKFKETLQSNPQFLQQKVKQYFKDNHHKLTLTMSPEENYEARRSEEEVERLKLHVDSLTVEDKDIIYHRGVELKEKQMQVEDMSCLPTLRVSEIDRKIIQEPIHVQNIDGVQVQSSEQPTNEVTYIRMISDLSGLTPDLQSYVPLFTEVITEMGAGSMDYRQLSQEAELHTGGLDADTHVVTMYDNNDLVQQGVVFSSYCLDRNLDKMLELWTEIFCRSNIRDIERLRTLIQGEAANLASSITSAGHSYAMTHSASKLTQAAKIKEMYDGMTQVATMKSLAEGDDAALHQVLEKLESIGRHVLNKNNFRLSVNSTPTQMSKSLSSIQNFIKAIPGTCSTDGVFSKDDGFQCTEGMTQFELPFSVNYVSKSVKGVQYSHPDYEPLRILARMLWAKYLHREIREKGGAYGSGVVNAPGVISFFSYRDPNSMKTLQVFDDSVRWACDGKFTDEDIDEAKLSVFQQIDKPITPGRAGMTYFVNRISDELRQSKRDQIFNTNRSHLLDVAHRYLGEGRQASAVTFLGPSNQDVTEKWNVIKS</sequence>
<dbReference type="GO" id="GO:0046872">
    <property type="term" value="F:metal ion binding"/>
    <property type="evidence" value="ECO:0007669"/>
    <property type="project" value="UniProtKB-KW"/>
</dbReference>
<dbReference type="FunFam" id="3.30.830.10:FF:000013">
    <property type="entry name" value="Mitochondrial presequence protease"/>
    <property type="match status" value="1"/>
</dbReference>
<dbReference type="Pfam" id="PF05193">
    <property type="entry name" value="Peptidase_M16_C"/>
    <property type="match status" value="1"/>
</dbReference>
<evidence type="ECO:0000313" key="14">
    <source>
        <dbReference type="Proteomes" id="UP001186944"/>
    </source>
</evidence>
<dbReference type="GO" id="GO:0016485">
    <property type="term" value="P:protein processing"/>
    <property type="evidence" value="ECO:0007669"/>
    <property type="project" value="TreeGrafter"/>
</dbReference>
<comment type="similarity">
    <text evidence="3">Belongs to the peptidase M16 family. PreP subfamily.</text>
</comment>
<evidence type="ECO:0000256" key="3">
    <source>
        <dbReference type="ARBA" id="ARBA00007575"/>
    </source>
</evidence>
<evidence type="ECO:0000256" key="2">
    <source>
        <dbReference type="ARBA" id="ARBA00004173"/>
    </source>
</evidence>
<dbReference type="Gene3D" id="3.30.830.10">
    <property type="entry name" value="Metalloenzyme, LuxS/M16 peptidase-like"/>
    <property type="match status" value="4"/>
</dbReference>
<keyword evidence="8" id="KW-0862">Zinc</keyword>
<dbReference type="Proteomes" id="UP001186944">
    <property type="component" value="Unassembled WGS sequence"/>
</dbReference>
<comment type="cofactor">
    <cofactor evidence="1">
        <name>Zn(2+)</name>
        <dbReference type="ChEBI" id="CHEBI:29105"/>
    </cofactor>
</comment>
<comment type="subcellular location">
    <subcellularLocation>
        <location evidence="2">Mitochondrion</location>
    </subcellularLocation>
</comment>
<dbReference type="InterPro" id="IPR007863">
    <property type="entry name" value="Peptidase_M16_C"/>
</dbReference>
<keyword evidence="5" id="KW-0645">Protease</keyword>
<evidence type="ECO:0000256" key="4">
    <source>
        <dbReference type="ARBA" id="ARBA00020167"/>
    </source>
</evidence>
<feature type="domain" description="Peptidase M16C associated" evidence="12">
    <location>
        <begin position="518"/>
        <end position="765"/>
    </location>
</feature>
<dbReference type="Pfam" id="PF08367">
    <property type="entry name" value="M16C_assoc"/>
    <property type="match status" value="1"/>
</dbReference>
<evidence type="ECO:0000256" key="5">
    <source>
        <dbReference type="ARBA" id="ARBA00022670"/>
    </source>
</evidence>
<keyword evidence="6" id="KW-0479">Metal-binding</keyword>
<evidence type="ECO:0000256" key="6">
    <source>
        <dbReference type="ARBA" id="ARBA00022723"/>
    </source>
</evidence>
<dbReference type="FunFam" id="3.30.830.10:FF:000011">
    <property type="entry name" value="Presequence protease, mitochondrial"/>
    <property type="match status" value="1"/>
</dbReference>
<dbReference type="InterPro" id="IPR013578">
    <property type="entry name" value="Peptidase_M16C_assoc"/>
</dbReference>
<evidence type="ECO:0000313" key="13">
    <source>
        <dbReference type="EMBL" id="KAK3104887.1"/>
    </source>
</evidence>
<accession>A0AA89C1H6</accession>
<dbReference type="EMBL" id="VSWD01000004">
    <property type="protein sequence ID" value="KAK3104887.1"/>
    <property type="molecule type" value="Genomic_DNA"/>
</dbReference>
<evidence type="ECO:0000256" key="8">
    <source>
        <dbReference type="ARBA" id="ARBA00022833"/>
    </source>
</evidence>
<keyword evidence="7" id="KW-0378">Hydrolase</keyword>
<dbReference type="InterPro" id="IPR011249">
    <property type="entry name" value="Metalloenz_LuxS/M16"/>
</dbReference>
<evidence type="ECO:0000256" key="9">
    <source>
        <dbReference type="ARBA" id="ARBA00022946"/>
    </source>
</evidence>
<reference evidence="13" key="1">
    <citation type="submission" date="2019-08" db="EMBL/GenBank/DDBJ databases">
        <title>The improved chromosome-level genome for the pearl oyster Pinctada fucata martensii using PacBio sequencing and Hi-C.</title>
        <authorList>
            <person name="Zheng Z."/>
        </authorList>
    </citation>
    <scope>NUCLEOTIDE SEQUENCE</scope>
    <source>
        <strain evidence="13">ZZ-2019</strain>
        <tissue evidence="13">Adductor muscle</tissue>
    </source>
</reference>
<dbReference type="SMART" id="SM01264">
    <property type="entry name" value="M16C_associated"/>
    <property type="match status" value="1"/>
</dbReference>
<dbReference type="Pfam" id="PF22516">
    <property type="entry name" value="PreP_C"/>
    <property type="match status" value="1"/>
</dbReference>
<dbReference type="InterPro" id="IPR011765">
    <property type="entry name" value="Pept_M16_N"/>
</dbReference>
<dbReference type="SUPFAM" id="SSF63411">
    <property type="entry name" value="LuxS/MPP-like metallohydrolase"/>
    <property type="match status" value="4"/>
</dbReference>
<protein>
    <recommendedName>
        <fullName evidence="4">Presequence protease, mitochondrial</fullName>
    </recommendedName>
</protein>
<evidence type="ECO:0000256" key="11">
    <source>
        <dbReference type="ARBA" id="ARBA00023128"/>
    </source>
</evidence>
<dbReference type="AlphaFoldDB" id="A0AA89C1H6"/>
<keyword evidence="10" id="KW-0482">Metalloprotease</keyword>
<keyword evidence="9" id="KW-0809">Transit peptide</keyword>
<comment type="caution">
    <text evidence="13">The sequence shown here is derived from an EMBL/GenBank/DDBJ whole genome shotgun (WGS) entry which is preliminary data.</text>
</comment>
<evidence type="ECO:0000256" key="10">
    <source>
        <dbReference type="ARBA" id="ARBA00023049"/>
    </source>
</evidence>
<proteinExistence type="inferred from homology"/>
<evidence type="ECO:0000259" key="12">
    <source>
        <dbReference type="SMART" id="SM01264"/>
    </source>
</evidence>